<comment type="caution">
    <text evidence="7">The sequence shown here is derived from an EMBL/GenBank/DDBJ whole genome shotgun (WGS) entry which is preliminary data.</text>
</comment>
<keyword evidence="3" id="KW-0862">Zinc</keyword>
<protein>
    <recommendedName>
        <fullName evidence="6">GRF-type domain-containing protein</fullName>
    </recommendedName>
</protein>
<dbReference type="Proteomes" id="UP000235145">
    <property type="component" value="Unassembled WGS sequence"/>
</dbReference>
<keyword evidence="1" id="KW-0479">Metal-binding</keyword>
<evidence type="ECO:0000256" key="5">
    <source>
        <dbReference type="SAM" id="Phobius"/>
    </source>
</evidence>
<proteinExistence type="predicted"/>
<dbReference type="InterPro" id="IPR010666">
    <property type="entry name" value="Znf_GRF"/>
</dbReference>
<keyword evidence="2 4" id="KW-0863">Zinc-finger</keyword>
<accession>A0A9R1UGU0</accession>
<dbReference type="Pfam" id="PF06839">
    <property type="entry name" value="Zn_ribbon_GRF"/>
    <property type="match status" value="1"/>
</dbReference>
<dbReference type="PANTHER" id="PTHR33680:SF1">
    <property type="entry name" value="OS05G0489500 PROTEIN"/>
    <property type="match status" value="1"/>
</dbReference>
<evidence type="ECO:0000256" key="3">
    <source>
        <dbReference type="ARBA" id="ARBA00022833"/>
    </source>
</evidence>
<evidence type="ECO:0000259" key="6">
    <source>
        <dbReference type="PROSITE" id="PS51999"/>
    </source>
</evidence>
<gene>
    <name evidence="7" type="ORF">LSAT_V11C900488720</name>
</gene>
<sequence length="105" mass="11735">MTTSSSRSSFNGGTRMRNKRVIRCDCGDVCGVSISRTPDNPGRKFWGCPNYQVEGGNCGFFKWADEELCQNMEMCHTEEIKPLLELIIGLLVVISLMLAIVVIKM</sequence>
<evidence type="ECO:0000256" key="4">
    <source>
        <dbReference type="PROSITE-ProRule" id="PRU01343"/>
    </source>
</evidence>
<evidence type="ECO:0000313" key="8">
    <source>
        <dbReference type="Proteomes" id="UP000235145"/>
    </source>
</evidence>
<dbReference type="AlphaFoldDB" id="A0A9R1UGU0"/>
<evidence type="ECO:0000313" key="7">
    <source>
        <dbReference type="EMBL" id="KAJ0186916.1"/>
    </source>
</evidence>
<feature type="transmembrane region" description="Helical" evidence="5">
    <location>
        <begin position="83"/>
        <end position="103"/>
    </location>
</feature>
<keyword evidence="5" id="KW-0472">Membrane</keyword>
<reference evidence="7 8" key="1">
    <citation type="journal article" date="2017" name="Nat. Commun.">
        <title>Genome assembly with in vitro proximity ligation data and whole-genome triplication in lettuce.</title>
        <authorList>
            <person name="Reyes-Chin-Wo S."/>
            <person name="Wang Z."/>
            <person name="Yang X."/>
            <person name="Kozik A."/>
            <person name="Arikit S."/>
            <person name="Song C."/>
            <person name="Xia L."/>
            <person name="Froenicke L."/>
            <person name="Lavelle D.O."/>
            <person name="Truco M.J."/>
            <person name="Xia R."/>
            <person name="Zhu S."/>
            <person name="Xu C."/>
            <person name="Xu H."/>
            <person name="Xu X."/>
            <person name="Cox K."/>
            <person name="Korf I."/>
            <person name="Meyers B.C."/>
            <person name="Michelmore R.W."/>
        </authorList>
    </citation>
    <scope>NUCLEOTIDE SEQUENCE [LARGE SCALE GENOMIC DNA]</scope>
    <source>
        <strain evidence="8">cv. Salinas</strain>
        <tissue evidence="7">Seedlings</tissue>
    </source>
</reference>
<dbReference type="Gramene" id="rna-gnl|WGS:NBSK|LSAT_9X80080_mrna">
    <property type="protein sequence ID" value="cds-PLY93102.1"/>
    <property type="gene ID" value="gene-LSAT_9X80080"/>
</dbReference>
<dbReference type="PANTHER" id="PTHR33680">
    <property type="entry name" value="OS07G0190500 PROTEIN"/>
    <property type="match status" value="1"/>
</dbReference>
<evidence type="ECO:0000256" key="1">
    <source>
        <dbReference type="ARBA" id="ARBA00022723"/>
    </source>
</evidence>
<name>A0A9R1UGU0_LACSA</name>
<dbReference type="GO" id="GO:0008270">
    <property type="term" value="F:zinc ion binding"/>
    <property type="evidence" value="ECO:0007669"/>
    <property type="project" value="UniProtKB-KW"/>
</dbReference>
<feature type="domain" description="GRF-type" evidence="6">
    <location>
        <begin position="24"/>
        <end position="67"/>
    </location>
</feature>
<dbReference type="PROSITE" id="PS51999">
    <property type="entry name" value="ZF_GRF"/>
    <property type="match status" value="1"/>
</dbReference>
<keyword evidence="8" id="KW-1185">Reference proteome</keyword>
<organism evidence="7 8">
    <name type="scientific">Lactuca sativa</name>
    <name type="common">Garden lettuce</name>
    <dbReference type="NCBI Taxonomy" id="4236"/>
    <lineage>
        <taxon>Eukaryota</taxon>
        <taxon>Viridiplantae</taxon>
        <taxon>Streptophyta</taxon>
        <taxon>Embryophyta</taxon>
        <taxon>Tracheophyta</taxon>
        <taxon>Spermatophyta</taxon>
        <taxon>Magnoliopsida</taxon>
        <taxon>eudicotyledons</taxon>
        <taxon>Gunneridae</taxon>
        <taxon>Pentapetalae</taxon>
        <taxon>asterids</taxon>
        <taxon>campanulids</taxon>
        <taxon>Asterales</taxon>
        <taxon>Asteraceae</taxon>
        <taxon>Cichorioideae</taxon>
        <taxon>Cichorieae</taxon>
        <taxon>Lactucinae</taxon>
        <taxon>Lactuca</taxon>
    </lineage>
</organism>
<keyword evidence="5" id="KW-0812">Transmembrane</keyword>
<dbReference type="OrthoDB" id="1274772at2759"/>
<evidence type="ECO:0000256" key="2">
    <source>
        <dbReference type="ARBA" id="ARBA00022771"/>
    </source>
</evidence>
<dbReference type="EMBL" id="NBSK02000009">
    <property type="protein sequence ID" value="KAJ0186916.1"/>
    <property type="molecule type" value="Genomic_DNA"/>
</dbReference>
<keyword evidence="5" id="KW-1133">Transmembrane helix</keyword>